<evidence type="ECO:0000256" key="8">
    <source>
        <dbReference type="ARBA" id="ARBA00022989"/>
    </source>
</evidence>
<dbReference type="GO" id="GO:0005576">
    <property type="term" value="C:extracellular region"/>
    <property type="evidence" value="ECO:0007669"/>
    <property type="project" value="UniProtKB-SubCell"/>
</dbReference>
<name>A0A9N9FL83_9GLOM</name>
<keyword evidence="10 13" id="KW-0472">Membrane</keyword>
<evidence type="ECO:0000256" key="12">
    <source>
        <dbReference type="PIRSR" id="PIRSR619791-2"/>
    </source>
</evidence>
<dbReference type="Pfam" id="PF03188">
    <property type="entry name" value="Cytochrom_B561"/>
    <property type="match status" value="1"/>
</dbReference>
<keyword evidence="5" id="KW-0964">Secreted</keyword>
<reference evidence="18" key="1">
    <citation type="submission" date="2021-06" db="EMBL/GenBank/DDBJ databases">
        <authorList>
            <person name="Kallberg Y."/>
            <person name="Tangrot J."/>
            <person name="Rosling A."/>
        </authorList>
    </citation>
    <scope>NUCLEOTIDE SEQUENCE</scope>
    <source>
        <strain evidence="18">IA702</strain>
    </source>
</reference>
<comment type="cofactor">
    <cofactor evidence="1">
        <name>FAD</name>
        <dbReference type="ChEBI" id="CHEBI:57692"/>
    </cofactor>
</comment>
<dbReference type="Pfam" id="PF00173">
    <property type="entry name" value="Cyt-b5"/>
    <property type="match status" value="1"/>
</dbReference>
<keyword evidence="12" id="KW-0408">Iron</keyword>
<dbReference type="InterPro" id="IPR039261">
    <property type="entry name" value="FNR_nucleotide-bd"/>
</dbReference>
<evidence type="ECO:0000256" key="1">
    <source>
        <dbReference type="ARBA" id="ARBA00001974"/>
    </source>
</evidence>
<dbReference type="Proteomes" id="UP000789572">
    <property type="component" value="Unassembled WGS sequence"/>
</dbReference>
<keyword evidence="6 13" id="KW-0812">Transmembrane</keyword>
<evidence type="ECO:0000256" key="13">
    <source>
        <dbReference type="SAM" id="Phobius"/>
    </source>
</evidence>
<evidence type="ECO:0000256" key="4">
    <source>
        <dbReference type="ARBA" id="ARBA00022448"/>
    </source>
</evidence>
<keyword evidence="12" id="KW-0479">Metal-binding</keyword>
<dbReference type="GO" id="GO:0020037">
    <property type="term" value="F:heme binding"/>
    <property type="evidence" value="ECO:0007669"/>
    <property type="project" value="InterPro"/>
</dbReference>
<dbReference type="Gene3D" id="3.40.50.80">
    <property type="entry name" value="Nucleotide-binding domain of ferredoxin-NADP reductase (FNR) module"/>
    <property type="match status" value="1"/>
</dbReference>
<dbReference type="Gene3D" id="1.10.640.10">
    <property type="entry name" value="Haem peroxidase domain superfamily, animal type"/>
    <property type="match status" value="1"/>
</dbReference>
<keyword evidence="8 13" id="KW-1133">Transmembrane helix</keyword>
<dbReference type="SUPFAM" id="SSF49344">
    <property type="entry name" value="CBD9-like"/>
    <property type="match status" value="1"/>
</dbReference>
<keyword evidence="4" id="KW-0813">Transport</keyword>
<evidence type="ECO:0000256" key="5">
    <source>
        <dbReference type="ARBA" id="ARBA00022525"/>
    </source>
</evidence>
<dbReference type="InterPro" id="IPR017938">
    <property type="entry name" value="Riboflavin_synthase-like_b-brl"/>
</dbReference>
<evidence type="ECO:0000256" key="10">
    <source>
        <dbReference type="ARBA" id="ARBA00023136"/>
    </source>
</evidence>
<dbReference type="PROSITE" id="PS50255">
    <property type="entry name" value="CYTOCHROME_B5_2"/>
    <property type="match status" value="1"/>
</dbReference>
<evidence type="ECO:0000256" key="9">
    <source>
        <dbReference type="ARBA" id="ARBA00023002"/>
    </source>
</evidence>
<gene>
    <name evidence="18" type="ORF">POCULU_LOCUS4584</name>
</gene>
<feature type="transmembrane region" description="Helical" evidence="13">
    <location>
        <begin position="767"/>
        <end position="789"/>
    </location>
</feature>
<dbReference type="InterPro" id="IPR019791">
    <property type="entry name" value="Haem_peroxidase_animal"/>
</dbReference>
<keyword evidence="9" id="KW-0560">Oxidoreductase</keyword>
<dbReference type="InterPro" id="IPR010255">
    <property type="entry name" value="Haem_peroxidase_sf"/>
</dbReference>
<keyword evidence="7" id="KW-0249">Electron transport</keyword>
<dbReference type="InterPro" id="IPR006593">
    <property type="entry name" value="Cyt_b561/ferric_Rdtase_TM"/>
</dbReference>
<dbReference type="Gene3D" id="2.40.30.10">
    <property type="entry name" value="Translation factors"/>
    <property type="match status" value="1"/>
</dbReference>
<dbReference type="GO" id="GO:0004601">
    <property type="term" value="F:peroxidase activity"/>
    <property type="evidence" value="ECO:0007669"/>
    <property type="project" value="InterPro"/>
</dbReference>
<dbReference type="SUPFAM" id="SSF48113">
    <property type="entry name" value="Heme-dependent peroxidases"/>
    <property type="match status" value="1"/>
</dbReference>
<dbReference type="SMART" id="SM00664">
    <property type="entry name" value="DoH"/>
    <property type="match status" value="1"/>
</dbReference>
<dbReference type="Pfam" id="PF00970">
    <property type="entry name" value="FAD_binding_6"/>
    <property type="match status" value="1"/>
</dbReference>
<dbReference type="GO" id="GO:0006979">
    <property type="term" value="P:response to oxidative stress"/>
    <property type="evidence" value="ECO:0007669"/>
    <property type="project" value="InterPro"/>
</dbReference>
<dbReference type="InterPro" id="IPR037120">
    <property type="entry name" value="Haem_peroxidase_sf_animal"/>
</dbReference>
<evidence type="ECO:0000313" key="18">
    <source>
        <dbReference type="EMBL" id="CAG8542019.1"/>
    </source>
</evidence>
<dbReference type="GO" id="GO:0046872">
    <property type="term" value="F:metal ion binding"/>
    <property type="evidence" value="ECO:0007669"/>
    <property type="project" value="UniProtKB-KW"/>
</dbReference>
<feature type="binding site" description="axial binding residue" evidence="12">
    <location>
        <position position="321"/>
    </location>
    <ligand>
        <name>heme b</name>
        <dbReference type="ChEBI" id="CHEBI:60344"/>
    </ligand>
    <ligandPart>
        <name>Fe</name>
        <dbReference type="ChEBI" id="CHEBI:18248"/>
    </ligandPart>
</feature>
<feature type="domain" description="Cytochrome b561" evidence="16">
    <location>
        <begin position="666"/>
        <end position="864"/>
    </location>
</feature>
<dbReference type="Gene3D" id="3.10.120.10">
    <property type="entry name" value="Cytochrome b5-like heme/steroid binding domain"/>
    <property type="match status" value="1"/>
</dbReference>
<feature type="transmembrane region" description="Helical" evidence="13">
    <location>
        <begin position="843"/>
        <end position="862"/>
    </location>
</feature>
<dbReference type="CDD" id="cd06183">
    <property type="entry name" value="cyt_b5_reduct_like"/>
    <property type="match status" value="1"/>
</dbReference>
<dbReference type="PROSITE" id="PS50292">
    <property type="entry name" value="PEROXIDASE_3"/>
    <property type="match status" value="1"/>
</dbReference>
<evidence type="ECO:0000259" key="15">
    <source>
        <dbReference type="PROSITE" id="PS50836"/>
    </source>
</evidence>
<dbReference type="SUPFAM" id="SSF52343">
    <property type="entry name" value="Ferredoxin reductase-like, C-terminal NADP-linked domain"/>
    <property type="match status" value="2"/>
</dbReference>
<keyword evidence="11" id="KW-0325">Glycoprotein</keyword>
<dbReference type="PANTHER" id="PTHR11475">
    <property type="entry name" value="OXIDASE/PEROXIDASE"/>
    <property type="match status" value="1"/>
</dbReference>
<dbReference type="OrthoDB" id="823504at2759"/>
<evidence type="ECO:0000256" key="7">
    <source>
        <dbReference type="ARBA" id="ARBA00022982"/>
    </source>
</evidence>
<dbReference type="PROSITE" id="PS50836">
    <property type="entry name" value="DOMON"/>
    <property type="match status" value="1"/>
</dbReference>
<dbReference type="InterPro" id="IPR045266">
    <property type="entry name" value="DOH_DOMON"/>
</dbReference>
<dbReference type="Pfam" id="PF00175">
    <property type="entry name" value="NAD_binding_1"/>
    <property type="match status" value="1"/>
</dbReference>
<dbReference type="EMBL" id="CAJVPJ010000606">
    <property type="protein sequence ID" value="CAG8542019.1"/>
    <property type="molecule type" value="Genomic_DNA"/>
</dbReference>
<dbReference type="CDD" id="cd08760">
    <property type="entry name" value="Cyt_b561_FRRS1_like"/>
    <property type="match status" value="1"/>
</dbReference>
<dbReference type="InterPro" id="IPR005018">
    <property type="entry name" value="DOMON_domain"/>
</dbReference>
<dbReference type="PANTHER" id="PTHR11475:SF4">
    <property type="entry name" value="CHORION PEROXIDASE"/>
    <property type="match status" value="1"/>
</dbReference>
<feature type="domain" description="FAD-binding FR-type" evidence="17">
    <location>
        <begin position="1087"/>
        <end position="1196"/>
    </location>
</feature>
<evidence type="ECO:0000256" key="11">
    <source>
        <dbReference type="ARBA" id="ARBA00023180"/>
    </source>
</evidence>
<dbReference type="InterPro" id="IPR008333">
    <property type="entry name" value="Cbr1-like_FAD-bd_dom"/>
</dbReference>
<dbReference type="PROSITE" id="PS50939">
    <property type="entry name" value="CYTOCHROME_B561"/>
    <property type="match status" value="1"/>
</dbReference>
<dbReference type="Gene3D" id="1.20.120.1770">
    <property type="match status" value="1"/>
</dbReference>
<evidence type="ECO:0000256" key="3">
    <source>
        <dbReference type="ARBA" id="ARBA00004613"/>
    </source>
</evidence>
<sequence>MLACCADAQEYRSLDGTGNNKNNPSAGSNSQPYKRLKSVNTFYSDANQTMLQTPATPVNCSSALATNVYPLPRCVSNLISRYGIASYDPAIASFSSKRQISHMVTFFGQFIIFDLVRTQRIFNGDKVYIPTDDATYQIPNSAAAKLSSFTSLPFNRSANNPPPSPDAVGTNQVSVFLDLNQIYGESLELSMILRDSGSGRGKLKTSSGSNFPAFDNSTSTFITGAPITSQNIFTLAVASIWIGEHNAKCDKLYSEHGAAWDDETYFQEARRWTIGLYQKVVTEEYLGAILGQPLPPYQAYNDQLMPAIDAFFLTVTLRYGHSEISNLYNMQNLNGEVIATVPLSRIQDHTLLPKFGLAETLRSMATQSQQQVSVFVPDEARGYQNPFGDYADVAAWDLNRARDFGIPLYNDMRAAFGLPRQTDWSGITSNDAIATRLQNTYGSVDKLEAYVGAFSEDPQDGSNFGQLLTNSILDQYSRLRDSDRFWYENTFTDDERAQVRNTTFRDLIMLHASADGVPQNIWSLQTTSLSNVTDTDKARYPSELQVLSPPYSIRWNIQNEDINFMVDFGALNGWFGMGFGSEDGGMIGADFIITTVKNGNATVENYKSVGYNRPVLDSNQDVKFVKATETASSVKVEFARSLAASSPNRKEIIRGSMPFIIAYGTDSDNIGYHMNNRRSVTVNFFTAQSDVSIDSKQRQIRLAHGIGMIIAWSFIFPISIFLVRFYKHTFGYLQLHRNLQILGGFLVAIFGTAAIASLITFKRRHNVIGLILYSFTFFELILGLITLWGQRRFESVNEGIPRFLKRAHRYVGASMMVLAVYNQYLGIQLYAELYSINFEPYGIAYAVYTSFVILLFLLAQLWKTTNGGFISKFQRKKPVSEGKETLQVHVANEKLVGLPEWSWDEVNERVQRGAFLVVCDGFVADIRKWFNEHPGGTKILERVIGTDITNDFYNTHKLTQQEDEDDGLQDVQIYCHEQPAPLVSPILGKYSQLWQHHNIHSSFRQRKLSKVIDSTNMNLFHKLRAPIAKHTHSAFATVQFSKMIVAKIADDHYSVASDEDSTRFESYFRPQSHPYFEQDLAKNPGRRVFRRYQLSDKTWVNASEQYPVIKFTFTKIHQSQRFVGDRFLPGDYVELQARVKEQVVVRSYTPLEGRMSTSFSIYVKVYPTGLMSRHLRKQRIGYEVKVRGPFDVADRVGYSHLSQNELSTIMGRRPRTRASTITSEISDVSSHMLLNSESADGCWDELFMIAGGTGITPMLIKYHLKTVAANAGRAISMHLLYANNYVEDIIDGLELEGYAARSNGMLTTTYILNYPPAEGWDGLRGRITLHILQSWLNHHETINRQRWRQSSQGPITVWDRTCGHTDNGYVASDVYGHAECEPTPENVDGEHEVIDNSEHEVIDNSGHEVVDNSAHELVDHSNRNSKVGSVTDSNTLTFNEGIEVNNTMTDTQTTLPINQNSQPTRIQSRAPRPLSFVPITPHNDVLGTPLSSSYSPTMLNRNVQAGSSPSWTPIAATPSVASPWMSAFQISKSKIVVCGPDGMMNTVFNILKDLGYAEDEIILLY</sequence>
<dbReference type="SMART" id="SM00665">
    <property type="entry name" value="B561"/>
    <property type="match status" value="1"/>
</dbReference>
<dbReference type="PRINTS" id="PR00457">
    <property type="entry name" value="ANPEROXIDASE"/>
</dbReference>
<accession>A0A9N9FL83</accession>
<dbReference type="GO" id="GO:0016020">
    <property type="term" value="C:membrane"/>
    <property type="evidence" value="ECO:0007669"/>
    <property type="project" value="UniProtKB-SubCell"/>
</dbReference>
<dbReference type="InterPro" id="IPR001199">
    <property type="entry name" value="Cyt_B5-like_heme/steroid-bd"/>
</dbReference>
<evidence type="ECO:0000259" key="14">
    <source>
        <dbReference type="PROSITE" id="PS50255"/>
    </source>
</evidence>
<proteinExistence type="predicted"/>
<evidence type="ECO:0000256" key="6">
    <source>
        <dbReference type="ARBA" id="ARBA00022692"/>
    </source>
</evidence>
<feature type="transmembrane region" description="Helical" evidence="13">
    <location>
        <begin position="702"/>
        <end position="726"/>
    </location>
</feature>
<evidence type="ECO:0000256" key="2">
    <source>
        <dbReference type="ARBA" id="ARBA00004370"/>
    </source>
</evidence>
<dbReference type="Pfam" id="PF03098">
    <property type="entry name" value="An_peroxidase"/>
    <property type="match status" value="1"/>
</dbReference>
<organism evidence="18 19">
    <name type="scientific">Paraglomus occultum</name>
    <dbReference type="NCBI Taxonomy" id="144539"/>
    <lineage>
        <taxon>Eukaryota</taxon>
        <taxon>Fungi</taxon>
        <taxon>Fungi incertae sedis</taxon>
        <taxon>Mucoromycota</taxon>
        <taxon>Glomeromycotina</taxon>
        <taxon>Glomeromycetes</taxon>
        <taxon>Paraglomerales</taxon>
        <taxon>Paraglomeraceae</taxon>
        <taxon>Paraglomus</taxon>
    </lineage>
</organism>
<dbReference type="PROSITE" id="PS51384">
    <property type="entry name" value="FAD_FR"/>
    <property type="match status" value="1"/>
</dbReference>
<dbReference type="InterPro" id="IPR036400">
    <property type="entry name" value="Cyt_B5-like_heme/steroid_sf"/>
</dbReference>
<protein>
    <submittedName>
        <fullName evidence="18">2813_t:CDS:1</fullName>
    </submittedName>
</protein>
<dbReference type="SUPFAM" id="SSF63380">
    <property type="entry name" value="Riboflavin synthase domain-like"/>
    <property type="match status" value="1"/>
</dbReference>
<feature type="domain" description="Cytochrome b5 heme-binding" evidence="14">
    <location>
        <begin position="898"/>
        <end position="956"/>
    </location>
</feature>
<dbReference type="InterPro" id="IPR017927">
    <property type="entry name" value="FAD-bd_FR_type"/>
</dbReference>
<dbReference type="SUPFAM" id="SSF55856">
    <property type="entry name" value="Cytochrome b5-like heme/steroid binding domain"/>
    <property type="match status" value="1"/>
</dbReference>
<evidence type="ECO:0000313" key="19">
    <source>
        <dbReference type="Proteomes" id="UP000789572"/>
    </source>
</evidence>
<feature type="domain" description="DOMON" evidence="15">
    <location>
        <begin position="549"/>
        <end position="664"/>
    </location>
</feature>
<evidence type="ECO:0000259" key="17">
    <source>
        <dbReference type="PROSITE" id="PS51384"/>
    </source>
</evidence>
<dbReference type="CDD" id="cd09631">
    <property type="entry name" value="DOMON_DOH"/>
    <property type="match status" value="1"/>
</dbReference>
<keyword evidence="19" id="KW-1185">Reference proteome</keyword>
<feature type="transmembrane region" description="Helical" evidence="13">
    <location>
        <begin position="738"/>
        <end position="761"/>
    </location>
</feature>
<evidence type="ECO:0000259" key="16">
    <source>
        <dbReference type="PROSITE" id="PS50939"/>
    </source>
</evidence>
<keyword evidence="12" id="KW-0349">Heme</keyword>
<dbReference type="InterPro" id="IPR001433">
    <property type="entry name" value="OxRdtase_FAD/NAD-bd"/>
</dbReference>
<dbReference type="Pfam" id="PF03351">
    <property type="entry name" value="DOMON"/>
    <property type="match status" value="1"/>
</dbReference>
<comment type="caution">
    <text evidence="18">The sequence shown here is derived from an EMBL/GenBank/DDBJ whole genome shotgun (WGS) entry which is preliminary data.</text>
</comment>
<comment type="subcellular location">
    <subcellularLocation>
        <location evidence="2">Membrane</location>
    </subcellularLocation>
    <subcellularLocation>
        <location evidence="3">Secreted</location>
    </subcellularLocation>
</comment>